<accession>A0A501PZ50</accession>
<dbReference type="Gene3D" id="3.10.180.10">
    <property type="entry name" value="2,3-Dihydroxybiphenyl 1,2-Dioxygenase, domain 1"/>
    <property type="match status" value="1"/>
</dbReference>
<dbReference type="InterPro" id="IPR037523">
    <property type="entry name" value="VOC_core"/>
</dbReference>
<dbReference type="Pfam" id="PF22677">
    <property type="entry name" value="Ble-like_N"/>
    <property type="match status" value="1"/>
</dbReference>
<feature type="domain" description="VOC" evidence="1">
    <location>
        <begin position="7"/>
        <end position="124"/>
    </location>
</feature>
<dbReference type="OrthoDB" id="9804235at2"/>
<evidence type="ECO:0000313" key="3">
    <source>
        <dbReference type="Proteomes" id="UP000319175"/>
    </source>
</evidence>
<dbReference type="EMBL" id="VFJE01000056">
    <property type="protein sequence ID" value="TPD65703.1"/>
    <property type="molecule type" value="Genomic_DNA"/>
</dbReference>
<gene>
    <name evidence="2" type="ORF">FJA49_16070</name>
</gene>
<organism evidence="2 3">
    <name type="scientific">Flavobacterium microcysteis</name>
    <dbReference type="NCBI Taxonomy" id="2596891"/>
    <lineage>
        <taxon>Bacteria</taxon>
        <taxon>Pseudomonadati</taxon>
        <taxon>Bacteroidota</taxon>
        <taxon>Flavobacteriia</taxon>
        <taxon>Flavobacteriales</taxon>
        <taxon>Flavobacteriaceae</taxon>
        <taxon>Flavobacterium</taxon>
    </lineage>
</organism>
<sequence>MIKSFNPGVFFEIPVNNLERAVQFYTSVFGFEFERDTIHDNEMALFPLDENAPGISGALAKGEIYKPTKEGTLIYLKSKDIDKTLELTLNSGGAVLFPKTSNGEWGFVAELEDSEGNRIGLLQALDQ</sequence>
<comment type="caution">
    <text evidence="2">The sequence shown here is derived from an EMBL/GenBank/DDBJ whole genome shotgun (WGS) entry which is preliminary data.</text>
</comment>
<proteinExistence type="predicted"/>
<dbReference type="SUPFAM" id="SSF54593">
    <property type="entry name" value="Glyoxalase/Bleomycin resistance protein/Dihydroxybiphenyl dioxygenase"/>
    <property type="match status" value="1"/>
</dbReference>
<dbReference type="PANTHER" id="PTHR33993">
    <property type="entry name" value="GLYOXALASE-RELATED"/>
    <property type="match status" value="1"/>
</dbReference>
<keyword evidence="3" id="KW-1185">Reference proteome</keyword>
<dbReference type="RefSeq" id="WP_140002116.1">
    <property type="nucleotide sequence ID" value="NZ_VFJE01000056.1"/>
</dbReference>
<dbReference type="InterPro" id="IPR029068">
    <property type="entry name" value="Glyas_Bleomycin-R_OHBP_Dase"/>
</dbReference>
<dbReference type="InterPro" id="IPR053863">
    <property type="entry name" value="Glyoxy/Ble-like_N"/>
</dbReference>
<dbReference type="PROSITE" id="PS51819">
    <property type="entry name" value="VOC"/>
    <property type="match status" value="1"/>
</dbReference>
<dbReference type="AlphaFoldDB" id="A0A501PZ50"/>
<evidence type="ECO:0000259" key="1">
    <source>
        <dbReference type="PROSITE" id="PS51819"/>
    </source>
</evidence>
<name>A0A501PZ50_9FLAO</name>
<evidence type="ECO:0000313" key="2">
    <source>
        <dbReference type="EMBL" id="TPD65703.1"/>
    </source>
</evidence>
<reference evidence="2 3" key="1">
    <citation type="submission" date="2019-06" db="EMBL/GenBank/DDBJ databases">
        <title>Flavobacterium sp. MaA-Y11 from geoumgang.</title>
        <authorList>
            <person name="Jeong S."/>
        </authorList>
    </citation>
    <scope>NUCLEOTIDE SEQUENCE [LARGE SCALE GENOMIC DNA]</scope>
    <source>
        <strain evidence="2 3">MaA-Y11</strain>
    </source>
</reference>
<dbReference type="Proteomes" id="UP000319175">
    <property type="component" value="Unassembled WGS sequence"/>
</dbReference>
<reference evidence="2 3" key="2">
    <citation type="submission" date="2019-06" db="EMBL/GenBank/DDBJ databases">
        <authorList>
            <person name="Seo Y."/>
        </authorList>
    </citation>
    <scope>NUCLEOTIDE SEQUENCE [LARGE SCALE GENOMIC DNA]</scope>
    <source>
        <strain evidence="2 3">MaA-Y11</strain>
    </source>
</reference>
<dbReference type="PANTHER" id="PTHR33993:SF2">
    <property type="entry name" value="VOC DOMAIN-CONTAINING PROTEIN"/>
    <property type="match status" value="1"/>
</dbReference>
<dbReference type="CDD" id="cd07247">
    <property type="entry name" value="SgaA_N_like"/>
    <property type="match status" value="1"/>
</dbReference>
<protein>
    <submittedName>
        <fullName evidence="2">VOC family protein</fullName>
    </submittedName>
</protein>
<dbReference type="InterPro" id="IPR052164">
    <property type="entry name" value="Anthracycline_SecMetBiosynth"/>
</dbReference>